<dbReference type="SMART" id="SM00360">
    <property type="entry name" value="RRM"/>
    <property type="match status" value="2"/>
</dbReference>
<dbReference type="PROSITE" id="PS50102">
    <property type="entry name" value="RRM"/>
    <property type="match status" value="2"/>
</dbReference>
<evidence type="ECO:0000313" key="9">
    <source>
        <dbReference type="Proteomes" id="UP000186817"/>
    </source>
</evidence>
<dbReference type="Gene3D" id="3.30.70.330">
    <property type="match status" value="2"/>
</dbReference>
<evidence type="ECO:0000259" key="7">
    <source>
        <dbReference type="PROSITE" id="PS50102"/>
    </source>
</evidence>
<dbReference type="InterPro" id="IPR002343">
    <property type="entry name" value="Hud_Sxl_RNA"/>
</dbReference>
<dbReference type="PANTHER" id="PTHR11675:SF126">
    <property type="entry name" value="RICIN B LECTIN DOMAIN-CONTAINING PROTEIN"/>
    <property type="match status" value="1"/>
</dbReference>
<keyword evidence="4" id="KW-1015">Disulfide bond</keyword>
<dbReference type="Pfam" id="PF00076">
    <property type="entry name" value="RRM_1"/>
    <property type="match status" value="2"/>
</dbReference>
<sequence length="1669" mass="183174">MHGSSFAAEFRSLQRVMAKSRTERASAPAWSRRCLTCWAAPLIFLFLVPYNMPLTGTELGMLETLGPPLMGLTATSLLGITLPLCGCASRWLVVVQVVLQMTIIGCFLAPEGHPEARKTSEAGSLERPAELKGEGREGVAGAASARFLEPRVEAKRRGTMSVVLPCLNEPYAFKTVMSFCNRTPAEVLEEIIVVDDASVPHLITKLEGVPPHCKLKVLRHNESLGLMIAKQTGGDAAAGTYIGFYDCHVAPARNWYKETIELLAAKERRLVVPMIADLDLDSWDEKVHGALTAKCYINFNADFWWYEDQSDFIPVISGGLVATTQKWWKDSGGFDPGMRGWGGENTDQSLRAWLCGGDILRARSSHVAHMWRVDSDPRTLSHYKLKHRTDNLARVAAIWFGEFKDKFREGKLDSKIDVSVAVRKLQDLQCKPFAYFLHRFRKLYVTGGVLPEYVFRLRLKGTEKCISKAGGNFRLENCATASWLHFANMAPLGFPIPSDFQQTDTDSASTSEVVCGGHTAPSCAECPRQHGQDWCHVDCKWLFGHCVPANSRPPSPSANLSRSSRKFSGIRLWNSIECFDRLDPTGPIVYFCDITGQNQNQQYLLDAKGLIRHASGRCVSVNAKLTQLAAIPCKGAREWEVIEQFVPSETQRYEAAVARYQLGEDLFTLCSLQVAGFPVVPPSAEGLAEEPLAKLKDALGAEAANLRPIKEQAGDDPVGAGALAGAAHLVLRRGRCVLAHSDGFANVRAKQPFGLRTLCRLHGCTKPLVAAAFLTLVDKGKVKLADPIGKYISFSGEVSGKGRGKRQRLKARKVKVQPTLRHLLTMTAGLQYQEPRFDVRRACSPAIAKRARRFRIHPVLTFVLMESAVTRIQIEVWLQTFTKALLFGHEKGMFRLALERRNEPQMMLIMLASRVRPGARDARDARRTGSRYTYSFCTDMIGRVCEAVSGKRLDKFVNAALLSPLGMRDTFFEVPAKKRKREAVLYDCQRGGGGKYVPKVWSQPGKAVPIMSAGGGILSYNDDPGMWSTVEDYAKFCQMLLTGKSPRGAVILRPSTMKALWSDSLAVYGQKALGDAKAKGGMWDYTGWSLLRAAKEHPLDLQADAITEARSKRARVGQTMWMGGGGGTFWVVDKGNETCAISFSQSFGGRAQTDAAKDVASRFDRTRGAVGSVDCHVRAYEDAAVFLEVLQHDAPDGQSRSMPTHPGTIWRSIRALTVSSQQTAAKGHADTPHGVPDDLHESMREFAMFNFQHWAANRRLLCVPRSVCPTARPMQAMQAPPSDNLYIADLPPGFTAESLQAIFQEYGNISQFKLLQNSGPGGKTAALVRFQSVEEATWLVENLNHNIPQGLSSPVIVKYADTPEMKAAKQGGFAMATSYGSVKGMGKAEGNGKGAARVSPYPSYGKGQSWNSWEPAPMKGFKGGMEKGKGKGKGCPIKTLHNGLLEAQALPGCGEIDNDRNALYISGLPNDTEDIDLYRIFAPFGAIAPRGVRAMRHPDGTCQGFGFVNYLESGSVQLAAATLHGTQMPGGAELIVKPKEPGKKKQQQNGLEGTPVAAQGLTRRLGMDNLKSVWPPLEVFDVPCVEVPSAGQSFTPATFCKDEYNGLSQLEQASFAVSMWSRSDVSAFTMADILNCQKRRQLQWTTKPMVYDFTEFQHGEPSDSLPEAD</sequence>
<feature type="region of interest" description="Disordered" evidence="6">
    <location>
        <begin position="113"/>
        <end position="134"/>
    </location>
</feature>
<dbReference type="InterPro" id="IPR035979">
    <property type="entry name" value="RBD_domain_sf"/>
</dbReference>
<reference evidence="8 9" key="1">
    <citation type="submission" date="2016-02" db="EMBL/GenBank/DDBJ databases">
        <title>Genome analysis of coral dinoflagellate symbionts highlights evolutionary adaptations to a symbiotic lifestyle.</title>
        <authorList>
            <person name="Aranda M."/>
            <person name="Li Y."/>
            <person name="Liew Y.J."/>
            <person name="Baumgarten S."/>
            <person name="Simakov O."/>
            <person name="Wilson M."/>
            <person name="Piel J."/>
            <person name="Ashoor H."/>
            <person name="Bougouffa S."/>
            <person name="Bajic V.B."/>
            <person name="Ryu T."/>
            <person name="Ravasi T."/>
            <person name="Bayer T."/>
            <person name="Micklem G."/>
            <person name="Kim H."/>
            <person name="Bhak J."/>
            <person name="Lajeunesse T.C."/>
            <person name="Voolstra C.R."/>
        </authorList>
    </citation>
    <scope>NUCLEOTIDE SEQUENCE [LARGE SCALE GENOMIC DNA]</scope>
    <source>
        <strain evidence="8 9">CCMP2467</strain>
    </source>
</reference>
<dbReference type="EMBL" id="LSRX01000229">
    <property type="protein sequence ID" value="OLQ03696.1"/>
    <property type="molecule type" value="Genomic_DNA"/>
</dbReference>
<dbReference type="PANTHER" id="PTHR11675">
    <property type="entry name" value="N-ACETYLGALACTOSAMINYLTRANSFERASE"/>
    <property type="match status" value="1"/>
</dbReference>
<feature type="domain" description="RRM" evidence="7">
    <location>
        <begin position="1461"/>
        <end position="1541"/>
    </location>
</feature>
<gene>
    <name evidence="8" type="primary">gly-6</name>
    <name evidence="8" type="ORF">AK812_SmicGene13316</name>
</gene>
<dbReference type="InterPro" id="IPR029044">
    <property type="entry name" value="Nucleotide-diphossugar_trans"/>
</dbReference>
<dbReference type="Pfam" id="PF00144">
    <property type="entry name" value="Beta-lactamase"/>
    <property type="match status" value="2"/>
</dbReference>
<dbReference type="InterPro" id="IPR000504">
    <property type="entry name" value="RRM_dom"/>
</dbReference>
<dbReference type="GO" id="GO:0006493">
    <property type="term" value="P:protein O-linked glycosylation"/>
    <property type="evidence" value="ECO:0007669"/>
    <property type="project" value="TreeGrafter"/>
</dbReference>
<dbReference type="Proteomes" id="UP000186817">
    <property type="component" value="Unassembled WGS sequence"/>
</dbReference>
<dbReference type="InterPro" id="IPR012338">
    <property type="entry name" value="Beta-lactam/transpept-like"/>
</dbReference>
<keyword evidence="1 8" id="KW-0808">Transferase</keyword>
<dbReference type="InterPro" id="IPR027791">
    <property type="entry name" value="Galactosyl_T_C"/>
</dbReference>
<dbReference type="Gene3D" id="3.40.710.10">
    <property type="entry name" value="DD-peptidase/beta-lactamase superfamily"/>
    <property type="match status" value="2"/>
</dbReference>
<name>A0A1Q9E8F5_SYMMI</name>
<evidence type="ECO:0000256" key="2">
    <source>
        <dbReference type="ARBA" id="ARBA00022737"/>
    </source>
</evidence>
<dbReference type="GO" id="GO:1990904">
    <property type="term" value="C:ribonucleoprotein complex"/>
    <property type="evidence" value="ECO:0007669"/>
    <property type="project" value="InterPro"/>
</dbReference>
<dbReference type="InterPro" id="IPR035992">
    <property type="entry name" value="Ricin_B-like_lectins"/>
</dbReference>
<dbReference type="SUPFAM" id="SSF50370">
    <property type="entry name" value="Ricin B-like lectins"/>
    <property type="match status" value="1"/>
</dbReference>
<dbReference type="GO" id="GO:0005794">
    <property type="term" value="C:Golgi apparatus"/>
    <property type="evidence" value="ECO:0007669"/>
    <property type="project" value="TreeGrafter"/>
</dbReference>
<evidence type="ECO:0000256" key="3">
    <source>
        <dbReference type="ARBA" id="ARBA00022884"/>
    </source>
</evidence>
<dbReference type="CDD" id="cd00590">
    <property type="entry name" value="RRM_SF"/>
    <property type="match status" value="1"/>
</dbReference>
<keyword evidence="2" id="KW-0677">Repeat</keyword>
<dbReference type="PRINTS" id="PR00961">
    <property type="entry name" value="HUDSXLRNA"/>
</dbReference>
<dbReference type="InterPro" id="IPR012677">
    <property type="entry name" value="Nucleotide-bd_a/b_plait_sf"/>
</dbReference>
<dbReference type="GO" id="GO:0004653">
    <property type="term" value="F:polypeptide N-acetylgalactosaminyltransferase activity"/>
    <property type="evidence" value="ECO:0007669"/>
    <property type="project" value="TreeGrafter"/>
</dbReference>
<dbReference type="InterPro" id="IPR001173">
    <property type="entry name" value="Glyco_trans_2-like"/>
</dbReference>
<dbReference type="SUPFAM" id="SSF56601">
    <property type="entry name" value="beta-lactamase/transpeptidase-like"/>
    <property type="match status" value="1"/>
</dbReference>
<keyword evidence="3 5" id="KW-0694">RNA-binding</keyword>
<accession>A0A1Q9E8F5</accession>
<evidence type="ECO:0000256" key="5">
    <source>
        <dbReference type="PROSITE-ProRule" id="PRU00176"/>
    </source>
</evidence>
<comment type="caution">
    <text evidence="8">The sequence shown here is derived from an EMBL/GenBank/DDBJ whole genome shotgun (WGS) entry which is preliminary data.</text>
</comment>
<dbReference type="Pfam" id="PF00535">
    <property type="entry name" value="Glycos_transf_2"/>
    <property type="match status" value="1"/>
</dbReference>
<dbReference type="OrthoDB" id="416652at2759"/>
<evidence type="ECO:0000256" key="4">
    <source>
        <dbReference type="ARBA" id="ARBA00023157"/>
    </source>
</evidence>
<keyword evidence="9" id="KW-1185">Reference proteome</keyword>
<feature type="domain" description="RRM" evidence="7">
    <location>
        <begin position="1283"/>
        <end position="1362"/>
    </location>
</feature>
<dbReference type="Pfam" id="PF02709">
    <property type="entry name" value="Glyco_transf_7C"/>
    <property type="match status" value="1"/>
</dbReference>
<organism evidence="8 9">
    <name type="scientific">Symbiodinium microadriaticum</name>
    <name type="common">Dinoflagellate</name>
    <name type="synonym">Zooxanthella microadriatica</name>
    <dbReference type="NCBI Taxonomy" id="2951"/>
    <lineage>
        <taxon>Eukaryota</taxon>
        <taxon>Sar</taxon>
        <taxon>Alveolata</taxon>
        <taxon>Dinophyceae</taxon>
        <taxon>Suessiales</taxon>
        <taxon>Symbiodiniaceae</taxon>
        <taxon>Symbiodinium</taxon>
    </lineage>
</organism>
<evidence type="ECO:0000256" key="6">
    <source>
        <dbReference type="SAM" id="MobiDB-lite"/>
    </source>
</evidence>
<proteinExistence type="predicted"/>
<protein>
    <submittedName>
        <fullName evidence="8">Putative N-acetylgalactosaminyltransferase 6</fullName>
    </submittedName>
</protein>
<dbReference type="GO" id="GO:0003723">
    <property type="term" value="F:RNA binding"/>
    <property type="evidence" value="ECO:0007669"/>
    <property type="project" value="UniProtKB-UniRule"/>
</dbReference>
<dbReference type="SUPFAM" id="SSF54928">
    <property type="entry name" value="RNA-binding domain, RBD"/>
    <property type="match status" value="2"/>
</dbReference>
<dbReference type="Gene3D" id="3.90.550.10">
    <property type="entry name" value="Spore Coat Polysaccharide Biosynthesis Protein SpsA, Chain A"/>
    <property type="match status" value="1"/>
</dbReference>
<dbReference type="InterPro" id="IPR001466">
    <property type="entry name" value="Beta-lactam-related"/>
</dbReference>
<evidence type="ECO:0000256" key="1">
    <source>
        <dbReference type="ARBA" id="ARBA00022679"/>
    </source>
</evidence>
<evidence type="ECO:0000313" key="8">
    <source>
        <dbReference type="EMBL" id="OLQ03696.1"/>
    </source>
</evidence>
<dbReference type="SUPFAM" id="SSF53448">
    <property type="entry name" value="Nucleotide-diphospho-sugar transferases"/>
    <property type="match status" value="1"/>
</dbReference>